<feature type="compositionally biased region" description="Basic and acidic residues" evidence="1">
    <location>
        <begin position="67"/>
        <end position="79"/>
    </location>
</feature>
<evidence type="ECO:0000256" key="1">
    <source>
        <dbReference type="SAM" id="MobiDB-lite"/>
    </source>
</evidence>
<sequence>MHKGSTTNLDVSNHVRWQIPRASLSSGSRSIYSSTDSIQGSINRSNQLEKLYKRNMRRESYSIQSEGTKKKLNERRDEGPYSMPSSSVSSLSSTMQPNKKFSRRKFSENVIMNGSQIDELKAVADERVHGSSSRSSSQGSSANSLHSASSLLLSVQNLEKFTRMTNNQDRINKLRMIPQNECDNENNKLQSPAATNNHMIIDMNKIIDDKTTNGNNNDDIDTACSQNYQLRRKDHDQLSIASSTHFTLVNGCGRSSNLKAQNSFCRHGRQITILIVTMTIFFTIGILFVLYLMDRRAKAMPAFHQ</sequence>
<protein>
    <submittedName>
        <fullName evidence="3">Uncharacterized protein</fullName>
    </submittedName>
</protein>
<reference evidence="3" key="1">
    <citation type="submission" date="2022-01" db="EMBL/GenBank/DDBJ databases">
        <authorList>
            <person name="King R."/>
        </authorList>
    </citation>
    <scope>NUCLEOTIDE SEQUENCE</scope>
</reference>
<organism evidence="3 4">
    <name type="scientific">Chironomus riparius</name>
    <dbReference type="NCBI Taxonomy" id="315576"/>
    <lineage>
        <taxon>Eukaryota</taxon>
        <taxon>Metazoa</taxon>
        <taxon>Ecdysozoa</taxon>
        <taxon>Arthropoda</taxon>
        <taxon>Hexapoda</taxon>
        <taxon>Insecta</taxon>
        <taxon>Pterygota</taxon>
        <taxon>Neoptera</taxon>
        <taxon>Endopterygota</taxon>
        <taxon>Diptera</taxon>
        <taxon>Nematocera</taxon>
        <taxon>Chironomoidea</taxon>
        <taxon>Chironomidae</taxon>
        <taxon>Chironominae</taxon>
        <taxon>Chironomus</taxon>
    </lineage>
</organism>
<evidence type="ECO:0000256" key="2">
    <source>
        <dbReference type="SAM" id="Phobius"/>
    </source>
</evidence>
<dbReference type="Proteomes" id="UP001153620">
    <property type="component" value="Chromosome 2"/>
</dbReference>
<dbReference type="EMBL" id="OU895878">
    <property type="protein sequence ID" value="CAG9805372.1"/>
    <property type="molecule type" value="Genomic_DNA"/>
</dbReference>
<keyword evidence="2" id="KW-0812">Transmembrane</keyword>
<evidence type="ECO:0000313" key="4">
    <source>
        <dbReference type="Proteomes" id="UP001153620"/>
    </source>
</evidence>
<feature type="region of interest" description="Disordered" evidence="1">
    <location>
        <begin position="53"/>
        <end position="107"/>
    </location>
</feature>
<proteinExistence type="predicted"/>
<dbReference type="OrthoDB" id="8195120at2759"/>
<keyword evidence="2" id="KW-1133">Transmembrane helix</keyword>
<keyword evidence="4" id="KW-1185">Reference proteome</keyword>
<feature type="transmembrane region" description="Helical" evidence="2">
    <location>
        <begin position="271"/>
        <end position="293"/>
    </location>
</feature>
<evidence type="ECO:0000313" key="3">
    <source>
        <dbReference type="EMBL" id="CAG9805372.1"/>
    </source>
</evidence>
<reference evidence="3" key="2">
    <citation type="submission" date="2022-10" db="EMBL/GenBank/DDBJ databases">
        <authorList>
            <consortium name="ENA_rothamsted_submissions"/>
            <consortium name="culmorum"/>
            <person name="King R."/>
        </authorList>
    </citation>
    <scope>NUCLEOTIDE SEQUENCE</scope>
</reference>
<keyword evidence="2" id="KW-0472">Membrane</keyword>
<feature type="compositionally biased region" description="Low complexity" evidence="1">
    <location>
        <begin position="130"/>
        <end position="144"/>
    </location>
</feature>
<accession>A0A9N9RUK2</accession>
<feature type="region of interest" description="Disordered" evidence="1">
    <location>
        <begin position="125"/>
        <end position="144"/>
    </location>
</feature>
<gene>
    <name evidence="3" type="ORF">CHIRRI_LOCUS8244</name>
</gene>
<feature type="compositionally biased region" description="Low complexity" evidence="1">
    <location>
        <begin position="82"/>
        <end position="93"/>
    </location>
</feature>
<name>A0A9N9RUK2_9DIPT</name>
<dbReference type="AlphaFoldDB" id="A0A9N9RUK2"/>